<dbReference type="EMBL" id="CP039350">
    <property type="protein sequence ID" value="QCD96724.1"/>
    <property type="molecule type" value="Genomic_DNA"/>
</dbReference>
<evidence type="ECO:0000313" key="1">
    <source>
        <dbReference type="EMBL" id="QCD96724.1"/>
    </source>
</evidence>
<evidence type="ECO:0000313" key="2">
    <source>
        <dbReference type="Proteomes" id="UP000501690"/>
    </source>
</evidence>
<sequence>MVAPFEHAGTVQHLRQHLHQHFSILASEPPSITRNPTVTPALAPLPLLHPEITTVAPPPKNTVPSSSHHAGIVRPAPFSHTFGPTIAAPGLLARFAVTNSKLRCVAFATIIFVQHTVGNTIAAALAASAAVTATHGTTTKP</sequence>
<dbReference type="AlphaFoldDB" id="A0A4D6MA72"/>
<reference evidence="1 2" key="1">
    <citation type="submission" date="2019-04" db="EMBL/GenBank/DDBJ databases">
        <title>An improved genome assembly and genetic linkage map for asparagus bean, Vigna unguiculata ssp. sesquipedialis.</title>
        <authorList>
            <person name="Xia Q."/>
            <person name="Zhang R."/>
            <person name="Dong Y."/>
        </authorList>
    </citation>
    <scope>NUCLEOTIDE SEQUENCE [LARGE SCALE GENOMIC DNA]</scope>
    <source>
        <tissue evidence="1">Leaf</tissue>
    </source>
</reference>
<keyword evidence="2" id="KW-1185">Reference proteome</keyword>
<gene>
    <name evidence="1" type="ORF">DEO72_LG6g1433</name>
</gene>
<protein>
    <submittedName>
        <fullName evidence="1">Uncharacterized protein</fullName>
    </submittedName>
</protein>
<proteinExistence type="predicted"/>
<dbReference type="Proteomes" id="UP000501690">
    <property type="component" value="Linkage Group LG6"/>
</dbReference>
<organism evidence="1 2">
    <name type="scientific">Vigna unguiculata</name>
    <name type="common">Cowpea</name>
    <dbReference type="NCBI Taxonomy" id="3917"/>
    <lineage>
        <taxon>Eukaryota</taxon>
        <taxon>Viridiplantae</taxon>
        <taxon>Streptophyta</taxon>
        <taxon>Embryophyta</taxon>
        <taxon>Tracheophyta</taxon>
        <taxon>Spermatophyta</taxon>
        <taxon>Magnoliopsida</taxon>
        <taxon>eudicotyledons</taxon>
        <taxon>Gunneridae</taxon>
        <taxon>Pentapetalae</taxon>
        <taxon>rosids</taxon>
        <taxon>fabids</taxon>
        <taxon>Fabales</taxon>
        <taxon>Fabaceae</taxon>
        <taxon>Papilionoideae</taxon>
        <taxon>50 kb inversion clade</taxon>
        <taxon>NPAAA clade</taxon>
        <taxon>indigoferoid/millettioid clade</taxon>
        <taxon>Phaseoleae</taxon>
        <taxon>Vigna</taxon>
    </lineage>
</organism>
<accession>A0A4D6MA72</accession>
<name>A0A4D6MA72_VIGUN</name>